<accession>A0A5M3MJV0</accession>
<evidence type="ECO:0000313" key="1">
    <source>
        <dbReference type="EMBL" id="EIW79210.1"/>
    </source>
</evidence>
<dbReference type="OrthoDB" id="3212455at2759"/>
<dbReference type="Proteomes" id="UP000053558">
    <property type="component" value="Unassembled WGS sequence"/>
</dbReference>
<organism evidence="1 2">
    <name type="scientific">Coniophora puteana (strain RWD-64-598)</name>
    <name type="common">Brown rot fungus</name>
    <dbReference type="NCBI Taxonomy" id="741705"/>
    <lineage>
        <taxon>Eukaryota</taxon>
        <taxon>Fungi</taxon>
        <taxon>Dikarya</taxon>
        <taxon>Basidiomycota</taxon>
        <taxon>Agaricomycotina</taxon>
        <taxon>Agaricomycetes</taxon>
        <taxon>Agaricomycetidae</taxon>
        <taxon>Boletales</taxon>
        <taxon>Coniophorineae</taxon>
        <taxon>Coniophoraceae</taxon>
        <taxon>Coniophora</taxon>
    </lineage>
</organism>
<dbReference type="KEGG" id="cput:CONPUDRAFT_166994"/>
<dbReference type="AlphaFoldDB" id="A0A5M3MJV0"/>
<reference evidence="2" key="1">
    <citation type="journal article" date="2012" name="Science">
        <title>The Paleozoic origin of enzymatic lignin decomposition reconstructed from 31 fungal genomes.</title>
        <authorList>
            <person name="Floudas D."/>
            <person name="Binder M."/>
            <person name="Riley R."/>
            <person name="Barry K."/>
            <person name="Blanchette R.A."/>
            <person name="Henrissat B."/>
            <person name="Martinez A.T."/>
            <person name="Otillar R."/>
            <person name="Spatafora J.W."/>
            <person name="Yadav J.S."/>
            <person name="Aerts A."/>
            <person name="Benoit I."/>
            <person name="Boyd A."/>
            <person name="Carlson A."/>
            <person name="Copeland A."/>
            <person name="Coutinho P.M."/>
            <person name="de Vries R.P."/>
            <person name="Ferreira P."/>
            <person name="Findley K."/>
            <person name="Foster B."/>
            <person name="Gaskell J."/>
            <person name="Glotzer D."/>
            <person name="Gorecki P."/>
            <person name="Heitman J."/>
            <person name="Hesse C."/>
            <person name="Hori C."/>
            <person name="Igarashi K."/>
            <person name="Jurgens J.A."/>
            <person name="Kallen N."/>
            <person name="Kersten P."/>
            <person name="Kohler A."/>
            <person name="Kuees U."/>
            <person name="Kumar T.K.A."/>
            <person name="Kuo A."/>
            <person name="LaButti K."/>
            <person name="Larrondo L.F."/>
            <person name="Lindquist E."/>
            <person name="Ling A."/>
            <person name="Lombard V."/>
            <person name="Lucas S."/>
            <person name="Lundell T."/>
            <person name="Martin R."/>
            <person name="McLaughlin D.J."/>
            <person name="Morgenstern I."/>
            <person name="Morin E."/>
            <person name="Murat C."/>
            <person name="Nagy L.G."/>
            <person name="Nolan M."/>
            <person name="Ohm R.A."/>
            <person name="Patyshakuliyeva A."/>
            <person name="Rokas A."/>
            <person name="Ruiz-Duenas F.J."/>
            <person name="Sabat G."/>
            <person name="Salamov A."/>
            <person name="Samejima M."/>
            <person name="Schmutz J."/>
            <person name="Slot J.C."/>
            <person name="St John F."/>
            <person name="Stenlid J."/>
            <person name="Sun H."/>
            <person name="Sun S."/>
            <person name="Syed K."/>
            <person name="Tsang A."/>
            <person name="Wiebenga A."/>
            <person name="Young D."/>
            <person name="Pisabarro A."/>
            <person name="Eastwood D.C."/>
            <person name="Martin F."/>
            <person name="Cullen D."/>
            <person name="Grigoriev I.V."/>
            <person name="Hibbett D.S."/>
        </authorList>
    </citation>
    <scope>NUCLEOTIDE SEQUENCE [LARGE SCALE GENOMIC DNA]</scope>
    <source>
        <strain evidence="2">RWD-64-598 SS2</strain>
    </source>
</reference>
<name>A0A5M3MJV0_CONPW</name>
<keyword evidence="2" id="KW-1185">Reference proteome</keyword>
<protein>
    <submittedName>
        <fullName evidence="1">Uncharacterized protein</fullName>
    </submittedName>
</protein>
<comment type="caution">
    <text evidence="1">The sequence shown here is derived from an EMBL/GenBank/DDBJ whole genome shotgun (WGS) entry which is preliminary data.</text>
</comment>
<dbReference type="GeneID" id="19205683"/>
<proteinExistence type="predicted"/>
<dbReference type="EMBL" id="JH711581">
    <property type="protein sequence ID" value="EIW79210.1"/>
    <property type="molecule type" value="Genomic_DNA"/>
</dbReference>
<evidence type="ECO:0000313" key="2">
    <source>
        <dbReference type="Proteomes" id="UP000053558"/>
    </source>
</evidence>
<gene>
    <name evidence="1" type="ORF">CONPUDRAFT_166994</name>
</gene>
<dbReference type="RefSeq" id="XP_007770894.1">
    <property type="nucleotide sequence ID" value="XM_007772704.1"/>
</dbReference>
<sequence length="106" mass="12081">MNHGSVAIAIVQHQVVVVQAARDHSCRDNWLDVYTYTPFGDHLFLASCVPRARIAPSDILAVFPFPSETIDMIELPDKAYEDYLALSAKHQKQKESLWKSLKTRLR</sequence>
<dbReference type="OMA" id="WVDVYTY"/>